<dbReference type="Proteomes" id="UP001371456">
    <property type="component" value="Unassembled WGS sequence"/>
</dbReference>
<evidence type="ECO:0000313" key="1">
    <source>
        <dbReference type="EMBL" id="KAK6789051.1"/>
    </source>
</evidence>
<keyword evidence="2" id="KW-1185">Reference proteome</keyword>
<evidence type="ECO:0000313" key="2">
    <source>
        <dbReference type="Proteomes" id="UP001371456"/>
    </source>
</evidence>
<proteinExistence type="predicted"/>
<comment type="caution">
    <text evidence="1">The sequence shown here is derived from an EMBL/GenBank/DDBJ whole genome shotgun (WGS) entry which is preliminary data.</text>
</comment>
<gene>
    <name evidence="1" type="ORF">RDI58_012850</name>
</gene>
<name>A0AAN8TSG0_SOLBU</name>
<reference evidence="1 2" key="1">
    <citation type="submission" date="2024-02" db="EMBL/GenBank/DDBJ databases">
        <title>de novo genome assembly of Solanum bulbocastanum strain 11H21.</title>
        <authorList>
            <person name="Hosaka A.J."/>
        </authorList>
    </citation>
    <scope>NUCLEOTIDE SEQUENCE [LARGE SCALE GENOMIC DNA]</scope>
    <source>
        <tissue evidence="1">Young leaves</tissue>
    </source>
</reference>
<organism evidence="1 2">
    <name type="scientific">Solanum bulbocastanum</name>
    <name type="common">Wild potato</name>
    <dbReference type="NCBI Taxonomy" id="147425"/>
    <lineage>
        <taxon>Eukaryota</taxon>
        <taxon>Viridiplantae</taxon>
        <taxon>Streptophyta</taxon>
        <taxon>Embryophyta</taxon>
        <taxon>Tracheophyta</taxon>
        <taxon>Spermatophyta</taxon>
        <taxon>Magnoliopsida</taxon>
        <taxon>eudicotyledons</taxon>
        <taxon>Gunneridae</taxon>
        <taxon>Pentapetalae</taxon>
        <taxon>asterids</taxon>
        <taxon>lamiids</taxon>
        <taxon>Solanales</taxon>
        <taxon>Solanaceae</taxon>
        <taxon>Solanoideae</taxon>
        <taxon>Solaneae</taxon>
        <taxon>Solanum</taxon>
    </lineage>
</organism>
<sequence length="214" mass="24326">MWWDNWCEKGPLAKLYPDCMYNVVHSVKEYISHGNWNMDMLKNVLPDNIVHHIGNISIGDENHSDYAIWNLTQGGLYSSISARQSIREQFSVIVIWPNTYGIFLETPLELITEGRCSKNFQYLVELKHHQQCTEMQQITPIAFLGKFGKAGQLVHGLNFAGIGGISRDATGNLIMAFSVPALPTIKLKLWQHYMLPDSASKLDITNMSWNLILC</sequence>
<accession>A0AAN8TSG0</accession>
<dbReference type="AlphaFoldDB" id="A0AAN8TSG0"/>
<dbReference type="EMBL" id="JBANQN010000005">
    <property type="protein sequence ID" value="KAK6789051.1"/>
    <property type="molecule type" value="Genomic_DNA"/>
</dbReference>
<protein>
    <submittedName>
        <fullName evidence="1">Uncharacterized protein</fullName>
    </submittedName>
</protein>